<accession>A0A8J4H290</accession>
<proteinExistence type="predicted"/>
<name>A0A8J4H290_9BACL</name>
<reference evidence="1" key="1">
    <citation type="submission" date="2021-04" db="EMBL/GenBank/DDBJ databases">
        <title>Draft genome sequence of Xylanibacillus composti strain K13.</title>
        <authorList>
            <person name="Uke A."/>
            <person name="Chhe C."/>
            <person name="Baramee S."/>
            <person name="Kosugi A."/>
        </authorList>
    </citation>
    <scope>NUCLEOTIDE SEQUENCE</scope>
    <source>
        <strain evidence="1">K13</strain>
    </source>
</reference>
<evidence type="ECO:0000313" key="1">
    <source>
        <dbReference type="EMBL" id="GIQ68096.1"/>
    </source>
</evidence>
<keyword evidence="2" id="KW-1185">Reference proteome</keyword>
<dbReference type="AlphaFoldDB" id="A0A8J4H290"/>
<sequence length="70" mass="8178">MRKSIKDIELNVAYCWSLVHDFSQSTLAFLHIWQEIRMLSDTNLFESIFMHILGLAEQLKKPALSKVLDI</sequence>
<protein>
    <submittedName>
        <fullName evidence="1">Uncharacterized protein</fullName>
    </submittedName>
</protein>
<evidence type="ECO:0000313" key="2">
    <source>
        <dbReference type="Proteomes" id="UP000677918"/>
    </source>
</evidence>
<gene>
    <name evidence="1" type="ORF">XYCOK13_09200</name>
</gene>
<dbReference type="Proteomes" id="UP000677918">
    <property type="component" value="Unassembled WGS sequence"/>
</dbReference>
<organism evidence="1 2">
    <name type="scientific">Xylanibacillus composti</name>
    <dbReference type="NCBI Taxonomy" id="1572762"/>
    <lineage>
        <taxon>Bacteria</taxon>
        <taxon>Bacillati</taxon>
        <taxon>Bacillota</taxon>
        <taxon>Bacilli</taxon>
        <taxon>Bacillales</taxon>
        <taxon>Paenibacillaceae</taxon>
        <taxon>Xylanibacillus</taxon>
    </lineage>
</organism>
<dbReference type="EMBL" id="BOVK01000012">
    <property type="protein sequence ID" value="GIQ68096.1"/>
    <property type="molecule type" value="Genomic_DNA"/>
</dbReference>
<comment type="caution">
    <text evidence="1">The sequence shown here is derived from an EMBL/GenBank/DDBJ whole genome shotgun (WGS) entry which is preliminary data.</text>
</comment>